<dbReference type="SUPFAM" id="SSF51905">
    <property type="entry name" value="FAD/NAD(P)-binding domain"/>
    <property type="match status" value="1"/>
</dbReference>
<dbReference type="PANTHER" id="PTHR46865">
    <property type="entry name" value="OXIDOREDUCTASE-RELATED"/>
    <property type="match status" value="1"/>
</dbReference>
<dbReference type="InterPro" id="IPR036188">
    <property type="entry name" value="FAD/NAD-bd_sf"/>
</dbReference>
<name>A0ABV9UBF3_9ACTN</name>
<dbReference type="EMBL" id="JBHSIT010000012">
    <property type="protein sequence ID" value="MFC4912337.1"/>
    <property type="molecule type" value="Genomic_DNA"/>
</dbReference>
<dbReference type="PRINTS" id="PR00420">
    <property type="entry name" value="RNGMNOXGNASE"/>
</dbReference>
<evidence type="ECO:0000259" key="1">
    <source>
        <dbReference type="Pfam" id="PF01494"/>
    </source>
</evidence>
<accession>A0ABV9UBF3</accession>
<sequence length="389" mass="42332">MENTSVLISGASVGGPALAYWLTRYGFDVTIVEVSDGPRPGGQAIDVRGPALEVAARMGVLDEIRAARVRMRGMSMVDADGNELFRSEERTITGGDLDSPDVEILRDDLSAILAEAAGDGVEYLYGDSIAGLEQHADGVRVYFASGAQRDFDLVVGADGLHSNTRRLVFGPEDRFIRHLGTYLGVWTAPNFLGLDEWQVFHQVPGSSWGGGVMSVRENREMRVYLGFESAEPISYDYRDTAVQRRLLAEHLAEGGWELPRLLETMKDAPDFHFDAMAQVHMESWSSGRVVLLGDAGYCGSPLSGQGTTMAMVGAYVLAGELKAANGDHRKAFAAYESELRDYVAANQELALTNKARVEAQQAADAGHPDEAIDFQDFGEIVNSLVLRSY</sequence>
<dbReference type="Gene3D" id="3.30.9.10">
    <property type="entry name" value="D-Amino Acid Oxidase, subunit A, domain 2"/>
    <property type="match status" value="1"/>
</dbReference>
<organism evidence="2 3">
    <name type="scientific">Actinomadura gamaensis</name>
    <dbReference type="NCBI Taxonomy" id="1763541"/>
    <lineage>
        <taxon>Bacteria</taxon>
        <taxon>Bacillati</taxon>
        <taxon>Actinomycetota</taxon>
        <taxon>Actinomycetes</taxon>
        <taxon>Streptosporangiales</taxon>
        <taxon>Thermomonosporaceae</taxon>
        <taxon>Actinomadura</taxon>
    </lineage>
</organism>
<evidence type="ECO:0000313" key="2">
    <source>
        <dbReference type="EMBL" id="MFC4912337.1"/>
    </source>
</evidence>
<proteinExistence type="predicted"/>
<dbReference type="Proteomes" id="UP001595872">
    <property type="component" value="Unassembled WGS sequence"/>
</dbReference>
<dbReference type="GO" id="GO:0004497">
    <property type="term" value="F:monooxygenase activity"/>
    <property type="evidence" value="ECO:0007669"/>
    <property type="project" value="UniProtKB-KW"/>
</dbReference>
<reference evidence="3" key="1">
    <citation type="journal article" date="2019" name="Int. J. Syst. Evol. Microbiol.">
        <title>The Global Catalogue of Microorganisms (GCM) 10K type strain sequencing project: providing services to taxonomists for standard genome sequencing and annotation.</title>
        <authorList>
            <consortium name="The Broad Institute Genomics Platform"/>
            <consortium name="The Broad Institute Genome Sequencing Center for Infectious Disease"/>
            <person name="Wu L."/>
            <person name="Ma J."/>
        </authorList>
    </citation>
    <scope>NUCLEOTIDE SEQUENCE [LARGE SCALE GENOMIC DNA]</scope>
    <source>
        <strain evidence="3">KLKA75</strain>
    </source>
</reference>
<keyword evidence="2" id="KW-0560">Oxidoreductase</keyword>
<dbReference type="RefSeq" id="WP_378262154.1">
    <property type="nucleotide sequence ID" value="NZ_JBHSIT010000012.1"/>
</dbReference>
<dbReference type="InterPro" id="IPR002938">
    <property type="entry name" value="FAD-bd"/>
</dbReference>
<evidence type="ECO:0000313" key="3">
    <source>
        <dbReference type="Proteomes" id="UP001595872"/>
    </source>
</evidence>
<dbReference type="Gene3D" id="3.50.50.60">
    <property type="entry name" value="FAD/NAD(P)-binding domain"/>
    <property type="match status" value="1"/>
</dbReference>
<comment type="caution">
    <text evidence="2">The sequence shown here is derived from an EMBL/GenBank/DDBJ whole genome shotgun (WGS) entry which is preliminary data.</text>
</comment>
<dbReference type="PANTHER" id="PTHR46865:SF2">
    <property type="entry name" value="MONOOXYGENASE"/>
    <property type="match status" value="1"/>
</dbReference>
<keyword evidence="3" id="KW-1185">Reference proteome</keyword>
<gene>
    <name evidence="2" type="ORF">ACFPCY_33905</name>
</gene>
<dbReference type="InterPro" id="IPR051704">
    <property type="entry name" value="FAD_aromatic-hydroxylase"/>
</dbReference>
<dbReference type="Pfam" id="PF01494">
    <property type="entry name" value="FAD_binding_3"/>
    <property type="match status" value="1"/>
</dbReference>
<feature type="domain" description="FAD-binding" evidence="1">
    <location>
        <begin position="4"/>
        <end position="344"/>
    </location>
</feature>
<keyword evidence="2" id="KW-0503">Monooxygenase</keyword>
<protein>
    <submittedName>
        <fullName evidence="2">FAD-dependent monooxygenase</fullName>
    </submittedName>
</protein>